<dbReference type="Proteomes" id="UP000245609">
    <property type="component" value="Unassembled WGS sequence"/>
</dbReference>
<dbReference type="GO" id="GO:0006289">
    <property type="term" value="P:nucleotide-excision repair"/>
    <property type="evidence" value="ECO:0007669"/>
    <property type="project" value="InterPro"/>
</dbReference>
<organism evidence="9 10">
    <name type="scientific">Smittium megazygosporum</name>
    <dbReference type="NCBI Taxonomy" id="133381"/>
    <lineage>
        <taxon>Eukaryota</taxon>
        <taxon>Fungi</taxon>
        <taxon>Fungi incertae sedis</taxon>
        <taxon>Zoopagomycota</taxon>
        <taxon>Kickxellomycotina</taxon>
        <taxon>Harpellomycetes</taxon>
        <taxon>Harpellales</taxon>
        <taxon>Legeriomycetaceae</taxon>
        <taxon>Smittium</taxon>
    </lineage>
</organism>
<proteinExistence type="inferred from homology"/>
<comment type="subcellular location">
    <subcellularLocation>
        <location evidence="1">Nucleus</location>
    </subcellularLocation>
</comment>
<comment type="caution">
    <text evidence="9">The sequence shown here is derived from an EMBL/GenBank/DDBJ whole genome shotgun (WGS) entry which is preliminary data.</text>
</comment>
<dbReference type="Pfam" id="PF08567">
    <property type="entry name" value="PH_TFIIH"/>
    <property type="match status" value="1"/>
</dbReference>
<keyword evidence="5" id="KW-0804">Transcription</keyword>
<dbReference type="SUPFAM" id="SSF50729">
    <property type="entry name" value="PH domain-like"/>
    <property type="match status" value="1"/>
</dbReference>
<evidence type="ECO:0000256" key="6">
    <source>
        <dbReference type="ARBA" id="ARBA00023242"/>
    </source>
</evidence>
<evidence type="ECO:0000259" key="8">
    <source>
        <dbReference type="PROSITE" id="PS50858"/>
    </source>
</evidence>
<dbReference type="PROSITE" id="PS50858">
    <property type="entry name" value="BSD"/>
    <property type="match status" value="2"/>
</dbReference>
<dbReference type="InterPro" id="IPR027079">
    <property type="entry name" value="Tfb1/GTF2H1"/>
</dbReference>
<accession>A0A2T9ZA28</accession>
<dbReference type="Gene3D" id="6.10.140.1200">
    <property type="match status" value="1"/>
</dbReference>
<dbReference type="InterPro" id="IPR035925">
    <property type="entry name" value="BSD_dom_sf"/>
</dbReference>
<sequence>MWKENESAVHQSQTFFQKLEGVLYVTNFNVCWVANGSPKPSIMIPLSQITSQQVSTQDASRVKLRLLVRSENSSDLSYTFLWKEKDKDFAKTDRDAFKNALAILMSKTRTALTPSNPITPGSSPEQLSKKQKLEQNHHDQQKASGLQNSVNESISSVSPEELKIRILILSKNPELSHLHKTLVVPGIISEDSFWLSRKHLIDEYTFENHINKGEDSSLLELAPSILDNGNFKYTITPEIAKMIFKTFPYIKQAYVENVPNIISESSFWKRLLASQLFTNASSKIIKVSKDPLFDKYLDEDKCNFIYYIF</sequence>
<evidence type="ECO:0000256" key="1">
    <source>
        <dbReference type="ARBA" id="ARBA00004123"/>
    </source>
</evidence>
<dbReference type="SUPFAM" id="SSF140383">
    <property type="entry name" value="BSD domain-like"/>
    <property type="match status" value="1"/>
</dbReference>
<dbReference type="GO" id="GO:0000439">
    <property type="term" value="C:transcription factor TFIIH core complex"/>
    <property type="evidence" value="ECO:0007669"/>
    <property type="project" value="InterPro"/>
</dbReference>
<dbReference type="Gene3D" id="2.30.29.30">
    <property type="entry name" value="Pleckstrin-homology domain (PH domain)/Phosphotyrosine-binding domain (PTB)"/>
    <property type="match status" value="1"/>
</dbReference>
<dbReference type="EMBL" id="MBFS01001095">
    <property type="protein sequence ID" value="PVV01420.1"/>
    <property type="molecule type" value="Genomic_DNA"/>
</dbReference>
<gene>
    <name evidence="9" type="ORF">BB560_004160</name>
</gene>
<evidence type="ECO:0000256" key="4">
    <source>
        <dbReference type="ARBA" id="ARBA00023015"/>
    </source>
</evidence>
<evidence type="ECO:0000313" key="10">
    <source>
        <dbReference type="Proteomes" id="UP000245609"/>
    </source>
</evidence>
<evidence type="ECO:0000256" key="7">
    <source>
        <dbReference type="SAM" id="MobiDB-lite"/>
    </source>
</evidence>
<feature type="compositionally biased region" description="Basic and acidic residues" evidence="7">
    <location>
        <begin position="127"/>
        <end position="141"/>
    </location>
</feature>
<evidence type="ECO:0000256" key="3">
    <source>
        <dbReference type="ARBA" id="ARBA00022737"/>
    </source>
</evidence>
<feature type="domain" description="BSD" evidence="8">
    <location>
        <begin position="227"/>
        <end position="279"/>
    </location>
</feature>
<protein>
    <recommendedName>
        <fullName evidence="8">BSD domain-containing protein</fullName>
    </recommendedName>
</protein>
<feature type="domain" description="BSD" evidence="8">
    <location>
        <begin position="160"/>
        <end position="205"/>
    </location>
</feature>
<keyword evidence="10" id="KW-1185">Reference proteome</keyword>
<keyword evidence="3" id="KW-0677">Repeat</keyword>
<feature type="compositionally biased region" description="Polar residues" evidence="7">
    <location>
        <begin position="142"/>
        <end position="152"/>
    </location>
</feature>
<dbReference type="AlphaFoldDB" id="A0A2T9ZA28"/>
<dbReference type="STRING" id="133381.A0A2T9ZA28"/>
<feature type="region of interest" description="Disordered" evidence="7">
    <location>
        <begin position="112"/>
        <end position="152"/>
    </location>
</feature>
<dbReference type="Pfam" id="PF03909">
    <property type="entry name" value="BSD"/>
    <property type="match status" value="1"/>
</dbReference>
<dbReference type="InterPro" id="IPR011993">
    <property type="entry name" value="PH-like_dom_sf"/>
</dbReference>
<dbReference type="SMART" id="SM00751">
    <property type="entry name" value="BSD"/>
    <property type="match status" value="2"/>
</dbReference>
<evidence type="ECO:0000313" key="9">
    <source>
        <dbReference type="EMBL" id="PVV01420.1"/>
    </source>
</evidence>
<dbReference type="InterPro" id="IPR013876">
    <property type="entry name" value="TFIIH_BTF_p62_N"/>
</dbReference>
<keyword evidence="4" id="KW-0805">Transcription regulation</keyword>
<dbReference type="GO" id="GO:0006351">
    <property type="term" value="P:DNA-templated transcription"/>
    <property type="evidence" value="ECO:0007669"/>
    <property type="project" value="InterPro"/>
</dbReference>
<dbReference type="InterPro" id="IPR005607">
    <property type="entry name" value="BSD_dom"/>
</dbReference>
<feature type="compositionally biased region" description="Polar residues" evidence="7">
    <location>
        <begin position="112"/>
        <end position="126"/>
    </location>
</feature>
<name>A0A2T9ZA28_9FUNG</name>
<dbReference type="CDD" id="cd13229">
    <property type="entry name" value="PH_TFIIH"/>
    <property type="match status" value="1"/>
</dbReference>
<evidence type="ECO:0000256" key="5">
    <source>
        <dbReference type="ARBA" id="ARBA00023163"/>
    </source>
</evidence>
<dbReference type="OrthoDB" id="360521at2759"/>
<evidence type="ECO:0000256" key="2">
    <source>
        <dbReference type="ARBA" id="ARBA00009448"/>
    </source>
</evidence>
<comment type="similarity">
    <text evidence="2">Belongs to the TFB1 family.</text>
</comment>
<keyword evidence="6" id="KW-0539">Nucleus</keyword>
<dbReference type="PANTHER" id="PTHR12856">
    <property type="entry name" value="TRANSCRIPTION INITIATION FACTOR IIH-RELATED"/>
    <property type="match status" value="1"/>
</dbReference>
<reference evidence="9 10" key="1">
    <citation type="journal article" date="2018" name="MBio">
        <title>Comparative Genomics Reveals the Core Gene Toolbox for the Fungus-Insect Symbiosis.</title>
        <authorList>
            <person name="Wang Y."/>
            <person name="Stata M."/>
            <person name="Wang W."/>
            <person name="Stajich J.E."/>
            <person name="White M.M."/>
            <person name="Moncalvo J.M."/>
        </authorList>
    </citation>
    <scope>NUCLEOTIDE SEQUENCE [LARGE SCALE GENOMIC DNA]</scope>
    <source>
        <strain evidence="9 10">SC-DP-2</strain>
    </source>
</reference>